<keyword evidence="2" id="KW-0378">Hydrolase</keyword>
<evidence type="ECO:0000256" key="2">
    <source>
        <dbReference type="ARBA" id="ARBA00022801"/>
    </source>
</evidence>
<dbReference type="GO" id="GO:0004386">
    <property type="term" value="F:helicase activity"/>
    <property type="evidence" value="ECO:0007669"/>
    <property type="project" value="UniProtKB-KW"/>
</dbReference>
<comment type="caution">
    <text evidence="5">The sequence shown here is derived from an EMBL/GenBank/DDBJ whole genome shotgun (WGS) entry which is preliminary data.</text>
</comment>
<dbReference type="SUPFAM" id="SSF52540">
    <property type="entry name" value="P-loop containing nucleoside triphosphate hydrolases"/>
    <property type="match status" value="1"/>
</dbReference>
<organism evidence="5 6">
    <name type="scientific">Heterodera trifolii</name>
    <dbReference type="NCBI Taxonomy" id="157864"/>
    <lineage>
        <taxon>Eukaryota</taxon>
        <taxon>Metazoa</taxon>
        <taxon>Ecdysozoa</taxon>
        <taxon>Nematoda</taxon>
        <taxon>Chromadorea</taxon>
        <taxon>Rhabditida</taxon>
        <taxon>Tylenchina</taxon>
        <taxon>Tylenchomorpha</taxon>
        <taxon>Tylenchoidea</taxon>
        <taxon>Heteroderidae</taxon>
        <taxon>Heteroderinae</taxon>
        <taxon>Heterodera</taxon>
    </lineage>
</organism>
<dbReference type="GO" id="GO:0005524">
    <property type="term" value="F:ATP binding"/>
    <property type="evidence" value="ECO:0007669"/>
    <property type="project" value="UniProtKB-KW"/>
</dbReference>
<keyword evidence="1" id="KW-0547">Nucleotide-binding</keyword>
<dbReference type="Gene3D" id="3.40.50.300">
    <property type="entry name" value="P-loop containing nucleotide triphosphate hydrolases"/>
    <property type="match status" value="1"/>
</dbReference>
<protein>
    <submittedName>
        <fullName evidence="5">Uncharacterized protein</fullName>
    </submittedName>
</protein>
<gene>
    <name evidence="5" type="ORF">niasHT_014908</name>
</gene>
<dbReference type="PANTHER" id="PTHR18934">
    <property type="entry name" value="ATP-DEPENDENT RNA HELICASE"/>
    <property type="match status" value="1"/>
</dbReference>
<reference evidence="5 6" key="1">
    <citation type="submission" date="2024-10" db="EMBL/GenBank/DDBJ databases">
        <authorList>
            <person name="Kim D."/>
        </authorList>
    </citation>
    <scope>NUCLEOTIDE SEQUENCE [LARGE SCALE GENOMIC DNA]</scope>
    <source>
        <strain evidence="5">BH-2024</strain>
    </source>
</reference>
<evidence type="ECO:0000313" key="6">
    <source>
        <dbReference type="Proteomes" id="UP001620626"/>
    </source>
</evidence>
<keyword evidence="4" id="KW-0067">ATP-binding</keyword>
<evidence type="ECO:0000256" key="1">
    <source>
        <dbReference type="ARBA" id="ARBA00022741"/>
    </source>
</evidence>
<name>A0ABD2LFK9_9BILA</name>
<proteinExistence type="predicted"/>
<keyword evidence="3" id="KW-0347">Helicase</keyword>
<evidence type="ECO:0000313" key="5">
    <source>
        <dbReference type="EMBL" id="KAL3114005.1"/>
    </source>
</evidence>
<dbReference type="InterPro" id="IPR027417">
    <property type="entry name" value="P-loop_NTPase"/>
</dbReference>
<dbReference type="EMBL" id="JBICBT010000427">
    <property type="protein sequence ID" value="KAL3114005.1"/>
    <property type="molecule type" value="Genomic_DNA"/>
</dbReference>
<dbReference type="AlphaFoldDB" id="A0ABD2LFK9"/>
<accession>A0ABD2LFK9</accession>
<evidence type="ECO:0000256" key="4">
    <source>
        <dbReference type="ARBA" id="ARBA00022840"/>
    </source>
</evidence>
<sequence>MWKIYTHPSILCELATKPERKRLRCLHTAKENSSDNSLTNSAKFDRGRFLRSMEQFANHHGDHIKHDEHLPHGLITGTISKASANQRARRAGRTQDGVCYRLYSELAFANQMLDHTPPEVKKKRPKRG</sequence>
<dbReference type="GO" id="GO:0016787">
    <property type="term" value="F:hydrolase activity"/>
    <property type="evidence" value="ECO:0007669"/>
    <property type="project" value="UniProtKB-KW"/>
</dbReference>
<dbReference type="PANTHER" id="PTHR18934:SF99">
    <property type="entry name" value="ATP-DEPENDENT RNA HELICASE DHX37-RELATED"/>
    <property type="match status" value="1"/>
</dbReference>
<dbReference type="Proteomes" id="UP001620626">
    <property type="component" value="Unassembled WGS sequence"/>
</dbReference>
<evidence type="ECO:0000256" key="3">
    <source>
        <dbReference type="ARBA" id="ARBA00022806"/>
    </source>
</evidence>
<keyword evidence="6" id="KW-1185">Reference proteome</keyword>